<dbReference type="RefSeq" id="WP_135355075.1">
    <property type="nucleotide sequence ID" value="NZ_BFBB01000008.1"/>
</dbReference>
<organism evidence="1 2">
    <name type="scientific">Leptospira ryugenii</name>
    <dbReference type="NCBI Taxonomy" id="1917863"/>
    <lineage>
        <taxon>Bacteria</taxon>
        <taxon>Pseudomonadati</taxon>
        <taxon>Spirochaetota</taxon>
        <taxon>Spirochaetia</taxon>
        <taxon>Leptospirales</taxon>
        <taxon>Leptospiraceae</taxon>
        <taxon>Leptospira</taxon>
    </lineage>
</organism>
<dbReference type="OrthoDB" id="342207at2"/>
<proteinExistence type="predicted"/>
<keyword evidence="2" id="KW-1185">Reference proteome</keyword>
<dbReference type="Proteomes" id="UP000245133">
    <property type="component" value="Unassembled WGS sequence"/>
</dbReference>
<gene>
    <name evidence="1" type="ORF">LPTSP4_31140</name>
</gene>
<sequence>MRIPKYLYLRNRFILPIKIGAFLSLLLAFSSLESQSYSGNFLDDWTANQNHGAVSAPFQSRRQGLANPIALGLQSQSEIYLGSTFRSQKGGNQSDQAANNQITALSSAATAIGYHFENQSFGVFLGPRLSAYRDESFSTRKSSSWDAEGLLDYQFKKGNFKISIEGGRAWQRLDQFGFVFVGMANYSQVLFAFGNYASISLVSQRFKPEEESLSPSAWNSKANQIYGGNIQIPNLIFWESISLFHYQYREPERTAEDTGLSRPRTFGFFRYYGLELRSVSFWEKTRVDLAMIRLVGERVQSTSPVSFVEQSTNAYLAYTSLHTEWDAFFFSLAGLITSKDRNQRRDRESNGYAAPLGEPRVLGGYSSFLLFQSVQFSNDRIFYDRFSQRQAGFENRGIQMFGLQIGKEWSFGYRTDFFLNRSQSELGLGHEMIFKLGRNISWFQNGFVSASACYAWVDPQRTITWLIEPFTTQEAKKEFVRFYVSVGFAL</sequence>
<evidence type="ECO:0000313" key="1">
    <source>
        <dbReference type="EMBL" id="GBF51576.1"/>
    </source>
</evidence>
<evidence type="ECO:0000313" key="2">
    <source>
        <dbReference type="Proteomes" id="UP000245133"/>
    </source>
</evidence>
<accession>A0A2P2E409</accession>
<name>A0A2P2E409_9LEPT</name>
<protein>
    <submittedName>
        <fullName evidence="1">Uncharacterized protein</fullName>
    </submittedName>
</protein>
<comment type="caution">
    <text evidence="1">The sequence shown here is derived from an EMBL/GenBank/DDBJ whole genome shotgun (WGS) entry which is preliminary data.</text>
</comment>
<dbReference type="EMBL" id="BFBB01000008">
    <property type="protein sequence ID" value="GBF51576.1"/>
    <property type="molecule type" value="Genomic_DNA"/>
</dbReference>
<reference evidence="1 2" key="1">
    <citation type="submission" date="2018-02" db="EMBL/GenBank/DDBJ databases">
        <title>Novel Leptospira species isolated from soil and water in Japan.</title>
        <authorList>
            <person name="Nakao R."/>
            <person name="Masuzawa T."/>
        </authorList>
    </citation>
    <scope>NUCLEOTIDE SEQUENCE [LARGE SCALE GENOMIC DNA]</scope>
    <source>
        <strain evidence="1 2">YH101</strain>
    </source>
</reference>
<dbReference type="AlphaFoldDB" id="A0A2P2E409"/>